<accession>A0ABV4I9V1</accession>
<feature type="compositionally biased region" description="Low complexity" evidence="1">
    <location>
        <begin position="162"/>
        <end position="182"/>
    </location>
</feature>
<evidence type="ECO:0000256" key="1">
    <source>
        <dbReference type="SAM" id="MobiDB-lite"/>
    </source>
</evidence>
<reference evidence="2 3" key="1">
    <citation type="submission" date="2024-07" db="EMBL/GenBank/DDBJ databases">
        <authorList>
            <person name="Thanompreechachai J."/>
            <person name="Duangmal K."/>
        </authorList>
    </citation>
    <scope>NUCLEOTIDE SEQUENCE [LARGE SCALE GENOMIC DNA]</scope>
    <source>
        <strain evidence="2 3">TBRC 1896</strain>
    </source>
</reference>
<evidence type="ECO:0000313" key="3">
    <source>
        <dbReference type="Proteomes" id="UP001566476"/>
    </source>
</evidence>
<feature type="region of interest" description="Disordered" evidence="1">
    <location>
        <begin position="1"/>
        <end position="24"/>
    </location>
</feature>
<evidence type="ECO:0000313" key="2">
    <source>
        <dbReference type="EMBL" id="MEZ0494503.1"/>
    </source>
</evidence>
<dbReference type="RefSeq" id="WP_370720736.1">
    <property type="nucleotide sequence ID" value="NZ_JBGGTQ010000012.1"/>
</dbReference>
<comment type="caution">
    <text evidence="2">The sequence shown here is derived from an EMBL/GenBank/DDBJ whole genome shotgun (WGS) entry which is preliminary data.</text>
</comment>
<feature type="region of interest" description="Disordered" evidence="1">
    <location>
        <begin position="119"/>
        <end position="224"/>
    </location>
</feature>
<sequence length="224" mass="22446">MPPVVGHRSSSRRRDPGSTTPRRLGAGLAALVGLSLLATGAAQTSPVDDGGGRLGGATRYGTAALVRGGLYGSAVAADALTASPVAFRAKVPVLPVEPGTLPAPTAQVLSMVGAPSSTSWVRPARSARPSPVPASPRPPGSPRSPSARPTAAPPMPSPPGPRSSCAATAPGSPTPTSSGSRSRCPRRRRPSGQQVPWRGRLVVPSIHHCTSPGRTRPPSTAGAG</sequence>
<keyword evidence="3" id="KW-1185">Reference proteome</keyword>
<gene>
    <name evidence="2" type="ORF">AB2L28_19880</name>
</gene>
<dbReference type="InterPro" id="IPR007253">
    <property type="entry name" value="Cell_wall-bd_2"/>
</dbReference>
<name>A0ABV4I9V1_9ACTN</name>
<dbReference type="Proteomes" id="UP001566476">
    <property type="component" value="Unassembled WGS sequence"/>
</dbReference>
<feature type="compositionally biased region" description="Pro residues" evidence="1">
    <location>
        <begin position="151"/>
        <end position="161"/>
    </location>
</feature>
<feature type="compositionally biased region" description="Pro residues" evidence="1">
    <location>
        <begin position="130"/>
        <end position="142"/>
    </location>
</feature>
<organism evidence="2 3">
    <name type="scientific">Kineococcus mangrovi</name>
    <dbReference type="NCBI Taxonomy" id="1660183"/>
    <lineage>
        <taxon>Bacteria</taxon>
        <taxon>Bacillati</taxon>
        <taxon>Actinomycetota</taxon>
        <taxon>Actinomycetes</taxon>
        <taxon>Kineosporiales</taxon>
        <taxon>Kineosporiaceae</taxon>
        <taxon>Kineococcus</taxon>
    </lineage>
</organism>
<protein>
    <submittedName>
        <fullName evidence="2">Cell wall-binding repeat-containing protein</fullName>
    </submittedName>
</protein>
<proteinExistence type="predicted"/>
<dbReference type="Pfam" id="PF04122">
    <property type="entry name" value="CW_binding_2"/>
    <property type="match status" value="1"/>
</dbReference>
<dbReference type="EMBL" id="JBGGTQ010000012">
    <property type="protein sequence ID" value="MEZ0494503.1"/>
    <property type="molecule type" value="Genomic_DNA"/>
</dbReference>